<dbReference type="Proteomes" id="UP000184233">
    <property type="component" value="Unassembled WGS sequence"/>
</dbReference>
<evidence type="ECO:0000313" key="3">
    <source>
        <dbReference type="Proteomes" id="UP000184233"/>
    </source>
</evidence>
<comment type="caution">
    <text evidence="2">The sequence shown here is derived from an EMBL/GenBank/DDBJ whole genome shotgun (WGS) entry which is preliminary data.</text>
</comment>
<dbReference type="InterPro" id="IPR046487">
    <property type="entry name" value="DUF6580"/>
</dbReference>
<dbReference type="STRING" id="1895771.BGO89_02195"/>
<feature type="transmembrane region" description="Helical" evidence="1">
    <location>
        <begin position="104"/>
        <end position="128"/>
    </location>
</feature>
<dbReference type="AlphaFoldDB" id="A0A1M3L208"/>
<accession>A0A1M3L208</accession>
<sequence>MKTNERLTNSIMVLIALLAVSRLLPHWPNFTPVAAMALFGGAAIANRWRAFLIPLAAMLLSDIALGAIFGWDYAFHSAQPFVYMSFILTVALGRLFRNAKPWQTVLGGGTVASVLFFLITNAAVWAMGDFYPHTMSGLLLSYEAGLAFYRDGGNFFLNSLFATYFFGGLLFVATSLVERRTHAAAN</sequence>
<feature type="transmembrane region" description="Helical" evidence="1">
    <location>
        <begin position="80"/>
        <end position="97"/>
    </location>
</feature>
<evidence type="ECO:0008006" key="4">
    <source>
        <dbReference type="Google" id="ProtNLM"/>
    </source>
</evidence>
<evidence type="ECO:0000256" key="1">
    <source>
        <dbReference type="SAM" id="Phobius"/>
    </source>
</evidence>
<name>A0A1M3L208_9BACT</name>
<keyword evidence="1" id="KW-0812">Transmembrane</keyword>
<dbReference type="EMBL" id="MKVH01000013">
    <property type="protein sequence ID" value="OJX59250.1"/>
    <property type="molecule type" value="Genomic_DNA"/>
</dbReference>
<reference evidence="2 3" key="1">
    <citation type="submission" date="2016-09" db="EMBL/GenBank/DDBJ databases">
        <title>Genome-resolved meta-omics ties microbial dynamics to process performance in biotechnology for thiocyanate degradation.</title>
        <authorList>
            <person name="Kantor R.S."/>
            <person name="Huddy R.J."/>
            <person name="Iyer R."/>
            <person name="Thomas B.C."/>
            <person name="Brown C.T."/>
            <person name="Anantharaman K."/>
            <person name="Tringe S."/>
            <person name="Hettich R.L."/>
            <person name="Harrison S.T."/>
            <person name="Banfield J.F."/>
        </authorList>
    </citation>
    <scope>NUCLEOTIDE SEQUENCE [LARGE SCALE GENOMIC DNA]</scope>
    <source>
        <strain evidence="2">59-99</strain>
    </source>
</reference>
<dbReference type="Pfam" id="PF20221">
    <property type="entry name" value="DUF6580"/>
    <property type="match status" value="1"/>
</dbReference>
<feature type="transmembrane region" description="Helical" evidence="1">
    <location>
        <begin position="55"/>
        <end position="74"/>
    </location>
</feature>
<keyword evidence="1" id="KW-0472">Membrane</keyword>
<feature type="transmembrane region" description="Helical" evidence="1">
    <location>
        <begin position="7"/>
        <end position="24"/>
    </location>
</feature>
<evidence type="ECO:0000313" key="2">
    <source>
        <dbReference type="EMBL" id="OJX59250.1"/>
    </source>
</evidence>
<keyword evidence="1" id="KW-1133">Transmembrane helix</keyword>
<gene>
    <name evidence="2" type="ORF">BGO89_02195</name>
</gene>
<organism evidence="2 3">
    <name type="scientific">Candidatus Kapaibacterium thiocyanatum</name>
    <dbReference type="NCBI Taxonomy" id="1895771"/>
    <lineage>
        <taxon>Bacteria</taxon>
        <taxon>Pseudomonadati</taxon>
        <taxon>Candidatus Kapaibacteriota</taxon>
        <taxon>Candidatus Kapaibacteriia</taxon>
        <taxon>Candidatus Kapaibacteriales</taxon>
        <taxon>Candidatus Kapaibacteriaceae</taxon>
        <taxon>Candidatus Kapaibacterium</taxon>
    </lineage>
</organism>
<protein>
    <recommendedName>
        <fullName evidence="4">Rod shape-determining protein MreD</fullName>
    </recommendedName>
</protein>
<feature type="transmembrane region" description="Helical" evidence="1">
    <location>
        <begin position="155"/>
        <end position="177"/>
    </location>
</feature>
<proteinExistence type="predicted"/>
<feature type="transmembrane region" description="Helical" evidence="1">
    <location>
        <begin position="30"/>
        <end position="48"/>
    </location>
</feature>